<name>T0QNL2_SAPDV</name>
<dbReference type="GeneID" id="19943844"/>
<keyword evidence="3" id="KW-1185">Reference proteome</keyword>
<evidence type="ECO:0000313" key="3">
    <source>
        <dbReference type="Proteomes" id="UP000030762"/>
    </source>
</evidence>
<feature type="compositionally biased region" description="Basic and acidic residues" evidence="1">
    <location>
        <begin position="98"/>
        <end position="112"/>
    </location>
</feature>
<dbReference type="RefSeq" id="XP_008606961.1">
    <property type="nucleotide sequence ID" value="XM_008608739.1"/>
</dbReference>
<dbReference type="AlphaFoldDB" id="T0QNL2"/>
<accession>T0QNL2</accession>
<dbReference type="OMA" id="CGASQDE"/>
<protein>
    <submittedName>
        <fullName evidence="2">Uncharacterized protein</fullName>
    </submittedName>
</protein>
<feature type="region of interest" description="Disordered" evidence="1">
    <location>
        <begin position="1"/>
        <end position="183"/>
    </location>
</feature>
<dbReference type="VEuPathDB" id="FungiDB:SDRG_03117"/>
<feature type="compositionally biased region" description="Basic and acidic residues" evidence="1">
    <location>
        <begin position="1"/>
        <end position="11"/>
    </location>
</feature>
<feature type="compositionally biased region" description="Low complexity" evidence="1">
    <location>
        <begin position="174"/>
        <end position="183"/>
    </location>
</feature>
<evidence type="ECO:0000313" key="2">
    <source>
        <dbReference type="EMBL" id="EQC39689.1"/>
    </source>
</evidence>
<dbReference type="EMBL" id="JH767138">
    <property type="protein sequence ID" value="EQC39689.1"/>
    <property type="molecule type" value="Genomic_DNA"/>
</dbReference>
<sequence length="286" mass="30979">MSSSASDERRRSSLGGSTPSPGARFLSPLKRKHSLDSGLGCQRRQRSRLVPAKGSTASEASPVLRRRKSTSFVGDVTLTHIPASTPLRQGKSTVDDTDSTRIKSAPADDPRNATHASTATSLGRPPRVPCEEVDTVSACGASQDEPVDLSMLPSDSDSSDEGMSPPGPKHELVPSSPTTSASDTAWLSEHAPTSLNMLRHDDVAKLISLLTSGTDIALMVDFLHVLIKKTLALSDRYALDVYREHHESIVRLRHMEGYERLRAAIHALLVEMHRQWAILTDTTCSV</sequence>
<dbReference type="Proteomes" id="UP000030762">
    <property type="component" value="Unassembled WGS sequence"/>
</dbReference>
<dbReference type="InParanoid" id="T0QNL2"/>
<dbReference type="OrthoDB" id="10369875at2759"/>
<gene>
    <name evidence="2" type="ORF">SDRG_03117</name>
</gene>
<evidence type="ECO:0000256" key="1">
    <source>
        <dbReference type="SAM" id="MobiDB-lite"/>
    </source>
</evidence>
<reference evidence="2 3" key="1">
    <citation type="submission" date="2012-04" db="EMBL/GenBank/DDBJ databases">
        <title>The Genome Sequence of Saprolegnia declina VS20.</title>
        <authorList>
            <consortium name="The Broad Institute Genome Sequencing Platform"/>
            <person name="Russ C."/>
            <person name="Nusbaum C."/>
            <person name="Tyler B."/>
            <person name="van West P."/>
            <person name="Dieguez-Uribeondo J."/>
            <person name="de Bruijn I."/>
            <person name="Tripathy S."/>
            <person name="Jiang R."/>
            <person name="Young S.K."/>
            <person name="Zeng Q."/>
            <person name="Gargeya S."/>
            <person name="Fitzgerald M."/>
            <person name="Haas B."/>
            <person name="Abouelleil A."/>
            <person name="Alvarado L."/>
            <person name="Arachchi H.M."/>
            <person name="Berlin A."/>
            <person name="Chapman S.B."/>
            <person name="Goldberg J."/>
            <person name="Griggs A."/>
            <person name="Gujja S."/>
            <person name="Hansen M."/>
            <person name="Howarth C."/>
            <person name="Imamovic A."/>
            <person name="Larimer J."/>
            <person name="McCowen C."/>
            <person name="Montmayeur A."/>
            <person name="Murphy C."/>
            <person name="Neiman D."/>
            <person name="Pearson M."/>
            <person name="Priest M."/>
            <person name="Roberts A."/>
            <person name="Saif S."/>
            <person name="Shea T."/>
            <person name="Sisk P."/>
            <person name="Sykes S."/>
            <person name="Wortman J."/>
            <person name="Nusbaum C."/>
            <person name="Birren B."/>
        </authorList>
    </citation>
    <scope>NUCLEOTIDE SEQUENCE [LARGE SCALE GENOMIC DNA]</scope>
    <source>
        <strain evidence="2 3">VS20</strain>
    </source>
</reference>
<proteinExistence type="predicted"/>
<organism evidence="2 3">
    <name type="scientific">Saprolegnia diclina (strain VS20)</name>
    <dbReference type="NCBI Taxonomy" id="1156394"/>
    <lineage>
        <taxon>Eukaryota</taxon>
        <taxon>Sar</taxon>
        <taxon>Stramenopiles</taxon>
        <taxon>Oomycota</taxon>
        <taxon>Saprolegniomycetes</taxon>
        <taxon>Saprolegniales</taxon>
        <taxon>Saprolegniaceae</taxon>
        <taxon>Saprolegnia</taxon>
    </lineage>
</organism>